<comment type="caution">
    <text evidence="1">The sequence shown here is derived from an EMBL/GenBank/DDBJ whole genome shotgun (WGS) entry which is preliminary data.</text>
</comment>
<protein>
    <submittedName>
        <fullName evidence="1">Uncharacterized protein</fullName>
    </submittedName>
</protein>
<proteinExistence type="predicted"/>
<dbReference type="EMBL" id="VSSQ01116845">
    <property type="protein sequence ID" value="MPN51588.1"/>
    <property type="molecule type" value="Genomic_DNA"/>
</dbReference>
<accession>A0A645IJW7</accession>
<gene>
    <name evidence="1" type="ORF">SDC9_199236</name>
</gene>
<name>A0A645IJW7_9ZZZZ</name>
<organism evidence="1">
    <name type="scientific">bioreactor metagenome</name>
    <dbReference type="NCBI Taxonomy" id="1076179"/>
    <lineage>
        <taxon>unclassified sequences</taxon>
        <taxon>metagenomes</taxon>
        <taxon>ecological metagenomes</taxon>
    </lineage>
</organism>
<evidence type="ECO:0000313" key="1">
    <source>
        <dbReference type="EMBL" id="MPN51588.1"/>
    </source>
</evidence>
<dbReference type="AlphaFoldDB" id="A0A645IJW7"/>
<reference evidence="1" key="1">
    <citation type="submission" date="2019-08" db="EMBL/GenBank/DDBJ databases">
        <authorList>
            <person name="Kucharzyk K."/>
            <person name="Murdoch R.W."/>
            <person name="Higgins S."/>
            <person name="Loffler F."/>
        </authorList>
    </citation>
    <scope>NUCLEOTIDE SEQUENCE</scope>
</reference>
<sequence>MAETQVIAAQADSHYGIVADAVLAEREGFPECAAIAGQAAGDGNADADDAGYSVHQGAPVDLDTRAEHQDGLEVGSLDLPTDSFAGRERVVHPV</sequence>